<keyword evidence="3" id="KW-1185">Reference proteome</keyword>
<dbReference type="AlphaFoldDB" id="A0A4R5W3D5"/>
<sequence length="99" mass="11435">MPYAVWSLIILALIGANIPFLNQRLFALIRLKNSSSKKSFWLRLVELAVFYCVLGGVAYLLEANIGNVFTQTWEFFAITVCLFIVFAFPGFVYQYLRRQ</sequence>
<reference evidence="2 3" key="1">
    <citation type="submission" date="2019-03" db="EMBL/GenBank/DDBJ databases">
        <title>Sapientia aquatica gen. nov., sp. nov., isolated from a crater lake.</title>
        <authorList>
            <person name="Felfoldi T."/>
            <person name="Szabo A."/>
            <person name="Toth E."/>
            <person name="Schumann P."/>
            <person name="Keki Z."/>
            <person name="Marialigeti K."/>
            <person name="Mathe I."/>
        </authorList>
    </citation>
    <scope>NUCLEOTIDE SEQUENCE [LARGE SCALE GENOMIC DNA]</scope>
    <source>
        <strain evidence="2 3">SA-152</strain>
    </source>
</reference>
<evidence type="ECO:0000256" key="1">
    <source>
        <dbReference type="SAM" id="Phobius"/>
    </source>
</evidence>
<organism evidence="2 3">
    <name type="scientific">Sapientia aquatica</name>
    <dbReference type="NCBI Taxonomy" id="1549640"/>
    <lineage>
        <taxon>Bacteria</taxon>
        <taxon>Pseudomonadati</taxon>
        <taxon>Pseudomonadota</taxon>
        <taxon>Betaproteobacteria</taxon>
        <taxon>Burkholderiales</taxon>
        <taxon>Oxalobacteraceae</taxon>
        <taxon>Sapientia</taxon>
    </lineage>
</organism>
<dbReference type="PIRSF" id="PIRSF019883">
    <property type="entry name" value="UCP019883"/>
    <property type="match status" value="1"/>
</dbReference>
<name>A0A4R5W3D5_9BURK</name>
<feature type="transmembrane region" description="Helical" evidence="1">
    <location>
        <begin position="6"/>
        <end position="28"/>
    </location>
</feature>
<gene>
    <name evidence="2" type="ORF">E2I14_11795</name>
</gene>
<keyword evidence="1" id="KW-0812">Transmembrane</keyword>
<feature type="transmembrane region" description="Helical" evidence="1">
    <location>
        <begin position="40"/>
        <end position="61"/>
    </location>
</feature>
<keyword evidence="1" id="KW-0472">Membrane</keyword>
<dbReference type="EMBL" id="SMYL01000005">
    <property type="protein sequence ID" value="TDK65729.1"/>
    <property type="molecule type" value="Genomic_DNA"/>
</dbReference>
<dbReference type="Proteomes" id="UP000294829">
    <property type="component" value="Unassembled WGS sequence"/>
</dbReference>
<comment type="caution">
    <text evidence="2">The sequence shown here is derived from an EMBL/GenBank/DDBJ whole genome shotgun (WGS) entry which is preliminary data.</text>
</comment>
<protein>
    <submittedName>
        <fullName evidence="2">DUF2818 family protein</fullName>
    </submittedName>
</protein>
<evidence type="ECO:0000313" key="3">
    <source>
        <dbReference type="Proteomes" id="UP000294829"/>
    </source>
</evidence>
<dbReference type="OrthoDB" id="5785537at2"/>
<dbReference type="Pfam" id="PF10993">
    <property type="entry name" value="DUF2818"/>
    <property type="match status" value="1"/>
</dbReference>
<proteinExistence type="predicted"/>
<evidence type="ECO:0000313" key="2">
    <source>
        <dbReference type="EMBL" id="TDK65729.1"/>
    </source>
</evidence>
<dbReference type="InterPro" id="IPR016768">
    <property type="entry name" value="UCP019883"/>
</dbReference>
<feature type="transmembrane region" description="Helical" evidence="1">
    <location>
        <begin position="73"/>
        <end position="96"/>
    </location>
</feature>
<keyword evidence="1" id="KW-1133">Transmembrane helix</keyword>
<accession>A0A4R5W3D5</accession>